<dbReference type="Gene3D" id="3.40.640.10">
    <property type="entry name" value="Type I PLP-dependent aspartate aminotransferase-like (Major domain)"/>
    <property type="match status" value="1"/>
</dbReference>
<dbReference type="Gene3D" id="3.90.1150.10">
    <property type="entry name" value="Aspartate Aminotransferase, domain 1"/>
    <property type="match status" value="1"/>
</dbReference>
<accession>A0A2S7UXE8</accession>
<dbReference type="InterPro" id="IPR015421">
    <property type="entry name" value="PyrdxlP-dep_Trfase_major"/>
</dbReference>
<keyword evidence="4" id="KW-1185">Reference proteome</keyword>
<evidence type="ECO:0000259" key="2">
    <source>
        <dbReference type="Pfam" id="PF00266"/>
    </source>
</evidence>
<dbReference type="Proteomes" id="UP000239007">
    <property type="component" value="Unassembled WGS sequence"/>
</dbReference>
<comment type="caution">
    <text evidence="3">The sequence shown here is derived from an EMBL/GenBank/DDBJ whole genome shotgun (WGS) entry which is preliminary data.</text>
</comment>
<dbReference type="AlphaFoldDB" id="A0A2S7UXE8"/>
<evidence type="ECO:0000313" key="3">
    <source>
        <dbReference type="EMBL" id="PQJ54172.1"/>
    </source>
</evidence>
<dbReference type="InterPro" id="IPR015424">
    <property type="entry name" value="PyrdxlP-dep_Trfase"/>
</dbReference>
<proteinExistence type="predicted"/>
<keyword evidence="1" id="KW-0663">Pyridoxal phosphate</keyword>
<dbReference type="Pfam" id="PF00266">
    <property type="entry name" value="Aminotran_5"/>
    <property type="match status" value="1"/>
</dbReference>
<dbReference type="PANTHER" id="PTHR43092:SF6">
    <property type="entry name" value="BLR1280 PROTEIN"/>
    <property type="match status" value="1"/>
</dbReference>
<gene>
    <name evidence="3" type="ORF">BTO11_11265</name>
</gene>
<protein>
    <submittedName>
        <fullName evidence="3">Penicillin epimerase</fullName>
    </submittedName>
</protein>
<dbReference type="EMBL" id="MSCH01000003">
    <property type="protein sequence ID" value="PQJ54172.1"/>
    <property type="molecule type" value="Genomic_DNA"/>
</dbReference>
<name>A0A2S7UXE8_9GAMM</name>
<reference evidence="3 4" key="1">
    <citation type="submission" date="2016-12" db="EMBL/GenBank/DDBJ databases">
        <title>Diversity of luminous bacteria.</title>
        <authorList>
            <person name="Yoshizawa S."/>
            <person name="Kogure K."/>
        </authorList>
    </citation>
    <scope>NUCLEOTIDE SEQUENCE [LARGE SCALE GENOMIC DNA]</scope>
    <source>
        <strain evidence="3 4">SA4-48</strain>
    </source>
</reference>
<dbReference type="InterPro" id="IPR015422">
    <property type="entry name" value="PyrdxlP-dep_Trfase_small"/>
</dbReference>
<dbReference type="PANTHER" id="PTHR43092">
    <property type="entry name" value="L-CYSTEINE DESULFHYDRASE"/>
    <property type="match status" value="1"/>
</dbReference>
<evidence type="ECO:0000256" key="1">
    <source>
        <dbReference type="ARBA" id="ARBA00022898"/>
    </source>
</evidence>
<dbReference type="PROSITE" id="PS51318">
    <property type="entry name" value="TAT"/>
    <property type="match status" value="1"/>
</dbReference>
<dbReference type="SUPFAM" id="SSF53383">
    <property type="entry name" value="PLP-dependent transferases"/>
    <property type="match status" value="1"/>
</dbReference>
<organism evidence="3 4">
    <name type="scientific">Psychrosphaera saromensis</name>
    <dbReference type="NCBI Taxonomy" id="716813"/>
    <lineage>
        <taxon>Bacteria</taxon>
        <taxon>Pseudomonadati</taxon>
        <taxon>Pseudomonadota</taxon>
        <taxon>Gammaproteobacteria</taxon>
        <taxon>Alteromonadales</taxon>
        <taxon>Pseudoalteromonadaceae</taxon>
        <taxon>Psychrosphaera</taxon>
    </lineage>
</organism>
<dbReference type="InterPro" id="IPR006311">
    <property type="entry name" value="TAT_signal"/>
</dbReference>
<evidence type="ECO:0000313" key="4">
    <source>
        <dbReference type="Proteomes" id="UP000239007"/>
    </source>
</evidence>
<sequence length="441" mass="48576">MSSELASFDRRKMLKTLTAGAALTLAVPSLGQAKSLGNSIELPSIPLRTSPESLASNEAFWAKIAKFYDKAKGIVNLEHGYWGKMARPVQDAFVKKTEMVNTQLSYYARKSYSDDEKLSVHKVAQALGVSDDEIVLTRNATESIHNLIRQYNDFSSKDTVLYTDTDYPSFKHTMEWLAKSRNVKAVQVVLPPRANQKQILDLYVEAFDKNPNLKLMLLTHVSNQHGLVLPVTKIAEAAKQRGIDVICDSAQSWGLLDYKITDLNVDWAGFNLHKWIGAPVGVGALYMKKGSLAKISPYPGELDPDNTNARTRVHTATSNFASILTIPAAIDFHQAIGPANKEARLRYLRSLWVSEAENMPHIEVLGGLDDASSTGMCSFRLVGKTTLEDAKSLQLRLETDFGIFTVVRVGLASGCCIRITPQVFVTADEIGQLVTAMKALA</sequence>
<dbReference type="RefSeq" id="WP_105052684.1">
    <property type="nucleotide sequence ID" value="NZ_BMYG01000006.1"/>
</dbReference>
<dbReference type="OrthoDB" id="9764293at2"/>
<feature type="domain" description="Aminotransferase class V" evidence="2">
    <location>
        <begin position="121"/>
        <end position="393"/>
    </location>
</feature>
<dbReference type="InterPro" id="IPR000192">
    <property type="entry name" value="Aminotrans_V_dom"/>
</dbReference>